<feature type="transmembrane region" description="Helical" evidence="13">
    <location>
        <begin position="141"/>
        <end position="161"/>
    </location>
</feature>
<feature type="transmembrane region" description="Helical" evidence="13">
    <location>
        <begin position="89"/>
        <end position="108"/>
    </location>
</feature>
<evidence type="ECO:0000256" key="7">
    <source>
        <dbReference type="ARBA" id="ARBA00022723"/>
    </source>
</evidence>
<dbReference type="InterPro" id="IPR052168">
    <property type="entry name" value="Cytochrome_b561_oxidase"/>
</dbReference>
<feature type="domain" description="Cytochrome b561 bacterial/Ni-hydrogenase" evidence="14">
    <location>
        <begin position="9"/>
        <end position="177"/>
    </location>
</feature>
<evidence type="ECO:0000256" key="9">
    <source>
        <dbReference type="ARBA" id="ARBA00022989"/>
    </source>
</evidence>
<dbReference type="GO" id="GO:0022904">
    <property type="term" value="P:respiratory electron transport chain"/>
    <property type="evidence" value="ECO:0007669"/>
    <property type="project" value="InterPro"/>
</dbReference>
<keyword evidence="6 13" id="KW-0812">Transmembrane</keyword>
<evidence type="ECO:0000256" key="1">
    <source>
        <dbReference type="ARBA" id="ARBA00001970"/>
    </source>
</evidence>
<comment type="subcellular location">
    <subcellularLocation>
        <location evidence="2">Cell membrane</location>
        <topology evidence="2">Multi-pass membrane protein</topology>
    </subcellularLocation>
</comment>
<evidence type="ECO:0000256" key="6">
    <source>
        <dbReference type="ARBA" id="ARBA00022692"/>
    </source>
</evidence>
<accession>A0A291P880</accession>
<comment type="similarity">
    <text evidence="12">Belongs to the cytochrome b561 family.</text>
</comment>
<dbReference type="GO" id="GO:0009055">
    <property type="term" value="F:electron transfer activity"/>
    <property type="evidence" value="ECO:0007669"/>
    <property type="project" value="InterPro"/>
</dbReference>
<keyword evidence="3" id="KW-0813">Transport</keyword>
<keyword evidence="10" id="KW-0408">Iron</keyword>
<dbReference type="AlphaFoldDB" id="A0A291P880"/>
<keyword evidence="8" id="KW-0249">Electron transport</keyword>
<evidence type="ECO:0000256" key="12">
    <source>
        <dbReference type="ARBA" id="ARBA00037975"/>
    </source>
</evidence>
<evidence type="ECO:0000256" key="4">
    <source>
        <dbReference type="ARBA" id="ARBA00022475"/>
    </source>
</evidence>
<evidence type="ECO:0000256" key="5">
    <source>
        <dbReference type="ARBA" id="ARBA00022617"/>
    </source>
</evidence>
<dbReference type="PANTHER" id="PTHR30529:SF1">
    <property type="entry name" value="CYTOCHROME B561 HOMOLOG 2"/>
    <property type="match status" value="1"/>
</dbReference>
<protein>
    <submittedName>
        <fullName evidence="15">Cytochrome b561</fullName>
    </submittedName>
</protein>
<evidence type="ECO:0000313" key="16">
    <source>
        <dbReference type="Proteomes" id="UP000219993"/>
    </source>
</evidence>
<evidence type="ECO:0000256" key="2">
    <source>
        <dbReference type="ARBA" id="ARBA00004651"/>
    </source>
</evidence>
<evidence type="ECO:0000256" key="13">
    <source>
        <dbReference type="SAM" id="Phobius"/>
    </source>
</evidence>
<keyword evidence="4" id="KW-1003">Cell membrane</keyword>
<dbReference type="Gene3D" id="1.20.950.20">
    <property type="entry name" value="Transmembrane di-heme cytochromes, Chain C"/>
    <property type="match status" value="2"/>
</dbReference>
<organism evidence="15 16">
    <name type="scientific">Halomonas beimenensis</name>
    <dbReference type="NCBI Taxonomy" id="475662"/>
    <lineage>
        <taxon>Bacteria</taxon>
        <taxon>Pseudomonadati</taxon>
        <taxon>Pseudomonadota</taxon>
        <taxon>Gammaproteobacteria</taxon>
        <taxon>Oceanospirillales</taxon>
        <taxon>Halomonadaceae</taxon>
        <taxon>Halomonas</taxon>
    </lineage>
</organism>
<dbReference type="RefSeq" id="WP_097789469.1">
    <property type="nucleotide sequence ID" value="NZ_BAAADT010000065.1"/>
</dbReference>
<keyword evidence="5" id="KW-0349">Heme</keyword>
<name>A0A291P880_9GAMM</name>
<evidence type="ECO:0000256" key="10">
    <source>
        <dbReference type="ARBA" id="ARBA00023004"/>
    </source>
</evidence>
<evidence type="ECO:0000256" key="11">
    <source>
        <dbReference type="ARBA" id="ARBA00023136"/>
    </source>
</evidence>
<proteinExistence type="inferred from homology"/>
<gene>
    <name evidence="15" type="ORF">BEI_2108</name>
</gene>
<dbReference type="OrthoDB" id="9793784at2"/>
<dbReference type="GO" id="GO:0046872">
    <property type="term" value="F:metal ion binding"/>
    <property type="evidence" value="ECO:0007669"/>
    <property type="project" value="UniProtKB-KW"/>
</dbReference>
<feature type="transmembrane region" description="Helical" evidence="13">
    <location>
        <begin position="49"/>
        <end position="68"/>
    </location>
</feature>
<dbReference type="EMBL" id="CP021435">
    <property type="protein sequence ID" value="ATJ83095.1"/>
    <property type="molecule type" value="Genomic_DNA"/>
</dbReference>
<dbReference type="Pfam" id="PF01292">
    <property type="entry name" value="Ni_hydr_CYTB"/>
    <property type="match status" value="1"/>
</dbReference>
<keyword evidence="7" id="KW-0479">Metal-binding</keyword>
<keyword evidence="9 13" id="KW-1133">Transmembrane helix</keyword>
<keyword evidence="11 13" id="KW-0472">Membrane</keyword>
<dbReference type="Proteomes" id="UP000219993">
    <property type="component" value="Chromosome"/>
</dbReference>
<dbReference type="InterPro" id="IPR016174">
    <property type="entry name" value="Di-haem_cyt_TM"/>
</dbReference>
<dbReference type="InterPro" id="IPR011577">
    <property type="entry name" value="Cyt_b561_bac/Ni-Hgenase"/>
</dbReference>
<sequence>MWRNSVSGWGLTSILLHWLSAVAIIGLFVLGWWMTGLDYYHGWYNLGPWWHRSLGMVLLFATLGRLAWRLVQPSPVPPGSRLERLAAHLGHVALYALMLLVLVSGYLISTAEGDGIDVFGAFEVPALLTGLPNQASLAGTVHWYAALALMILAAGHALAAVKHHRWDRHDTLVRMLTPRHARRAGGSETPLTHARR</sequence>
<evidence type="ECO:0000256" key="8">
    <source>
        <dbReference type="ARBA" id="ARBA00022982"/>
    </source>
</evidence>
<dbReference type="SUPFAM" id="SSF81342">
    <property type="entry name" value="Transmembrane di-heme cytochromes"/>
    <property type="match status" value="1"/>
</dbReference>
<feature type="transmembrane region" description="Helical" evidence="13">
    <location>
        <begin position="12"/>
        <end position="34"/>
    </location>
</feature>
<evidence type="ECO:0000313" key="15">
    <source>
        <dbReference type="EMBL" id="ATJ83095.1"/>
    </source>
</evidence>
<reference evidence="15 16" key="1">
    <citation type="journal article" date="2017" name="Sci. Rep.">
        <title>Revealing the Saline Adaptation Strategies of the Halophilic Bacterium Halomonas beimenensis through High-throughput Omics and Transposon Mutagenesis Approaches.</title>
        <authorList>
            <person name="Chen Y.H."/>
            <person name="Lin S.S."/>
            <person name="Shyu Y.T."/>
        </authorList>
    </citation>
    <scope>NUCLEOTIDE SEQUENCE [LARGE SCALE GENOMIC DNA]</scope>
    <source>
        <strain evidence="15 16">NTU-111</strain>
    </source>
</reference>
<evidence type="ECO:0000259" key="14">
    <source>
        <dbReference type="Pfam" id="PF01292"/>
    </source>
</evidence>
<dbReference type="PANTHER" id="PTHR30529">
    <property type="entry name" value="CYTOCHROME B561"/>
    <property type="match status" value="1"/>
</dbReference>
<dbReference type="GO" id="GO:0020037">
    <property type="term" value="F:heme binding"/>
    <property type="evidence" value="ECO:0007669"/>
    <property type="project" value="TreeGrafter"/>
</dbReference>
<evidence type="ECO:0000256" key="3">
    <source>
        <dbReference type="ARBA" id="ARBA00022448"/>
    </source>
</evidence>
<keyword evidence="16" id="KW-1185">Reference proteome</keyword>
<dbReference type="KEGG" id="hbe:BEI_2108"/>
<comment type="cofactor">
    <cofactor evidence="1">
        <name>heme b</name>
        <dbReference type="ChEBI" id="CHEBI:60344"/>
    </cofactor>
</comment>
<dbReference type="GO" id="GO:0005886">
    <property type="term" value="C:plasma membrane"/>
    <property type="evidence" value="ECO:0007669"/>
    <property type="project" value="UniProtKB-SubCell"/>
</dbReference>